<evidence type="ECO:0000313" key="2">
    <source>
        <dbReference type="EMBL" id="KAK1617076.1"/>
    </source>
</evidence>
<gene>
    <name evidence="2" type="ORF">QYE76_022593</name>
</gene>
<evidence type="ECO:0000313" key="3">
    <source>
        <dbReference type="Proteomes" id="UP001231189"/>
    </source>
</evidence>
<proteinExistence type="predicted"/>
<evidence type="ECO:0000256" key="1">
    <source>
        <dbReference type="SAM" id="MobiDB-lite"/>
    </source>
</evidence>
<feature type="region of interest" description="Disordered" evidence="1">
    <location>
        <begin position="44"/>
        <end position="66"/>
    </location>
</feature>
<sequence length="131" mass="15096">MRPVVGATGRIPLLSHLQCRRGRSSRRIGRRRFLTTSKQKFAGENCLGNERRRGSSRDSVRQKEERVAEARNLESLRWATQSPQKFVGKNSFGGERRRGSSRGRGLRSWKWRSEECVGDDEEPSPLNREKV</sequence>
<feature type="compositionally biased region" description="Basic and acidic residues" evidence="1">
    <location>
        <begin position="49"/>
        <end position="66"/>
    </location>
</feature>
<accession>A0AAD8VTC1</accession>
<dbReference type="AlphaFoldDB" id="A0AAD8VTC1"/>
<comment type="caution">
    <text evidence="2">The sequence shown here is derived from an EMBL/GenBank/DDBJ whole genome shotgun (WGS) entry which is preliminary data.</text>
</comment>
<dbReference type="Proteomes" id="UP001231189">
    <property type="component" value="Unassembled WGS sequence"/>
</dbReference>
<feature type="compositionally biased region" description="Basic residues" evidence="1">
    <location>
        <begin position="99"/>
        <end position="108"/>
    </location>
</feature>
<name>A0AAD8VTC1_LOLMU</name>
<keyword evidence="3" id="KW-1185">Reference proteome</keyword>
<reference evidence="2" key="1">
    <citation type="submission" date="2023-07" db="EMBL/GenBank/DDBJ databases">
        <title>A chromosome-level genome assembly of Lolium multiflorum.</title>
        <authorList>
            <person name="Chen Y."/>
            <person name="Copetti D."/>
            <person name="Kolliker R."/>
            <person name="Studer B."/>
        </authorList>
    </citation>
    <scope>NUCLEOTIDE SEQUENCE</scope>
    <source>
        <strain evidence="2">02402/16</strain>
        <tissue evidence="2">Leaf</tissue>
    </source>
</reference>
<organism evidence="2 3">
    <name type="scientific">Lolium multiflorum</name>
    <name type="common">Italian ryegrass</name>
    <name type="synonym">Lolium perenne subsp. multiflorum</name>
    <dbReference type="NCBI Taxonomy" id="4521"/>
    <lineage>
        <taxon>Eukaryota</taxon>
        <taxon>Viridiplantae</taxon>
        <taxon>Streptophyta</taxon>
        <taxon>Embryophyta</taxon>
        <taxon>Tracheophyta</taxon>
        <taxon>Spermatophyta</taxon>
        <taxon>Magnoliopsida</taxon>
        <taxon>Liliopsida</taxon>
        <taxon>Poales</taxon>
        <taxon>Poaceae</taxon>
        <taxon>BOP clade</taxon>
        <taxon>Pooideae</taxon>
        <taxon>Poodae</taxon>
        <taxon>Poeae</taxon>
        <taxon>Poeae Chloroplast Group 2 (Poeae type)</taxon>
        <taxon>Loliodinae</taxon>
        <taxon>Loliinae</taxon>
        <taxon>Lolium</taxon>
    </lineage>
</organism>
<dbReference type="EMBL" id="JAUUTY010000006">
    <property type="protein sequence ID" value="KAK1617076.1"/>
    <property type="molecule type" value="Genomic_DNA"/>
</dbReference>
<protein>
    <submittedName>
        <fullName evidence="2">Uncharacterized protein</fullName>
    </submittedName>
</protein>
<feature type="region of interest" description="Disordered" evidence="1">
    <location>
        <begin position="84"/>
        <end position="108"/>
    </location>
</feature>